<name>A0A6A6RCD8_9PEZI</name>
<dbReference type="GO" id="GO:0000978">
    <property type="term" value="F:RNA polymerase II cis-regulatory region sequence-specific DNA binding"/>
    <property type="evidence" value="ECO:0007669"/>
    <property type="project" value="TreeGrafter"/>
</dbReference>
<dbReference type="PROSITE" id="PS50048">
    <property type="entry name" value="ZN2_CY6_FUNGAL_2"/>
    <property type="match status" value="1"/>
</dbReference>
<feature type="region of interest" description="Disordered" evidence="6">
    <location>
        <begin position="78"/>
        <end position="147"/>
    </location>
</feature>
<organism evidence="9 10">
    <name type="scientific">Lophium mytilinum</name>
    <dbReference type="NCBI Taxonomy" id="390894"/>
    <lineage>
        <taxon>Eukaryota</taxon>
        <taxon>Fungi</taxon>
        <taxon>Dikarya</taxon>
        <taxon>Ascomycota</taxon>
        <taxon>Pezizomycotina</taxon>
        <taxon>Dothideomycetes</taxon>
        <taxon>Pleosporomycetidae</taxon>
        <taxon>Mytilinidiales</taxon>
        <taxon>Mytilinidiaceae</taxon>
        <taxon>Lophium</taxon>
    </lineage>
</organism>
<dbReference type="GO" id="GO:0006351">
    <property type="term" value="P:DNA-templated transcription"/>
    <property type="evidence" value="ECO:0007669"/>
    <property type="project" value="InterPro"/>
</dbReference>
<dbReference type="OrthoDB" id="10260017at2759"/>
<evidence type="ECO:0000256" key="6">
    <source>
        <dbReference type="SAM" id="MobiDB-lite"/>
    </source>
</evidence>
<sequence length="679" mass="75989">MDADGRSSTSKRRRIALACQACRTRKSRCDGRRPQCSTCDELDFDCIYVASAASSNVIVGKDYLAALENRLSDVEQRLDGVDNGHDTSPLHPSSSTRRGRQARITEERGPFFSSRRSGLAAVDEEDAHDGANEEDAHDGANQDSTDGMGAIVFTDEEYSGFFGPSSNIAFTRHLSRAVARLSYTDHTYPTPGTHVSLHLDGGLMRVSRPPSPARTQDSMRLRHLRVQPLNLFALPPEDETLDLVHRYFSNTGLLFPYVHEETFLETYRAMKRTDFTKVRKTWLGLLNMVLAFAISTTVSNGTCAEQRAEMSDVYYRRALGLCDKHVWRGASIELVQYLLMMGQYLQGTQKSTQTWNIHGLAVKAALQLGLHSAEACEKLSPIERETSKRLWYGCVILDRTLSMTFGRPAAIPDSYVRLELPVDFDCIAADNSAVDPRKRNSTLFYTMTITLYKVMWNVIDLLYAANIGCGSSTSVLDFMAYLFKMEQQLMEWERSLPANMALRKSQEILSEEDDTERYRIILTLRYHNLRILIHRLVVVRFLDTCGKADRDEQELALLRQIGLNSVQICAHSSLEIISIVSTIVHSTDVRHEYLGAWWFSLYYVFNAGLVISACILVDQKIGLTGAATSLPALLGGPERPVQAAVDALMLLDKGNSMVETCATFLSRLGHVVISLGKSF</sequence>
<evidence type="ECO:0000256" key="7">
    <source>
        <dbReference type="SAM" id="Phobius"/>
    </source>
</evidence>
<dbReference type="EMBL" id="MU004182">
    <property type="protein sequence ID" value="KAF2501403.1"/>
    <property type="molecule type" value="Genomic_DNA"/>
</dbReference>
<dbReference type="GO" id="GO:0000981">
    <property type="term" value="F:DNA-binding transcription factor activity, RNA polymerase II-specific"/>
    <property type="evidence" value="ECO:0007669"/>
    <property type="project" value="InterPro"/>
</dbReference>
<dbReference type="PANTHER" id="PTHR47424">
    <property type="entry name" value="REGULATORY PROTEIN GAL4"/>
    <property type="match status" value="1"/>
</dbReference>
<dbReference type="Pfam" id="PF00172">
    <property type="entry name" value="Zn_clus"/>
    <property type="match status" value="1"/>
</dbReference>
<dbReference type="GO" id="GO:0005634">
    <property type="term" value="C:nucleus"/>
    <property type="evidence" value="ECO:0007669"/>
    <property type="project" value="TreeGrafter"/>
</dbReference>
<dbReference type="GO" id="GO:0008270">
    <property type="term" value="F:zinc ion binding"/>
    <property type="evidence" value="ECO:0007669"/>
    <property type="project" value="InterPro"/>
</dbReference>
<evidence type="ECO:0000313" key="9">
    <source>
        <dbReference type="EMBL" id="KAF2501403.1"/>
    </source>
</evidence>
<dbReference type="CDD" id="cd12148">
    <property type="entry name" value="fungal_TF_MHR"/>
    <property type="match status" value="1"/>
</dbReference>
<proteinExistence type="predicted"/>
<dbReference type="SMART" id="SM00906">
    <property type="entry name" value="Fungal_trans"/>
    <property type="match status" value="1"/>
</dbReference>
<feature type="domain" description="Zn(2)-C6 fungal-type" evidence="8">
    <location>
        <begin position="18"/>
        <end position="48"/>
    </location>
</feature>
<keyword evidence="7" id="KW-0812">Transmembrane</keyword>
<evidence type="ECO:0000256" key="5">
    <source>
        <dbReference type="ARBA" id="ARBA00023242"/>
    </source>
</evidence>
<dbReference type="InterPro" id="IPR036864">
    <property type="entry name" value="Zn2-C6_fun-type_DNA-bd_sf"/>
</dbReference>
<dbReference type="InterPro" id="IPR051127">
    <property type="entry name" value="Fungal_SecMet_Regulators"/>
</dbReference>
<dbReference type="Proteomes" id="UP000799750">
    <property type="component" value="Unassembled WGS sequence"/>
</dbReference>
<evidence type="ECO:0000259" key="8">
    <source>
        <dbReference type="PROSITE" id="PS50048"/>
    </source>
</evidence>
<keyword evidence="1" id="KW-0479">Metal-binding</keyword>
<dbReference type="InterPro" id="IPR007219">
    <property type="entry name" value="XnlR_reg_dom"/>
</dbReference>
<dbReference type="Pfam" id="PF04082">
    <property type="entry name" value="Fungal_trans"/>
    <property type="match status" value="1"/>
</dbReference>
<evidence type="ECO:0000256" key="3">
    <source>
        <dbReference type="ARBA" id="ARBA00023125"/>
    </source>
</evidence>
<keyword evidence="3" id="KW-0238">DNA-binding</keyword>
<dbReference type="PROSITE" id="PS00463">
    <property type="entry name" value="ZN2_CY6_FUNGAL_1"/>
    <property type="match status" value="1"/>
</dbReference>
<dbReference type="CDD" id="cd00067">
    <property type="entry name" value="GAL4"/>
    <property type="match status" value="1"/>
</dbReference>
<evidence type="ECO:0000256" key="2">
    <source>
        <dbReference type="ARBA" id="ARBA00023015"/>
    </source>
</evidence>
<dbReference type="Gene3D" id="4.10.240.10">
    <property type="entry name" value="Zn(2)-C6 fungal-type DNA-binding domain"/>
    <property type="match status" value="1"/>
</dbReference>
<evidence type="ECO:0000313" key="10">
    <source>
        <dbReference type="Proteomes" id="UP000799750"/>
    </source>
</evidence>
<dbReference type="AlphaFoldDB" id="A0A6A6RCD8"/>
<evidence type="ECO:0000256" key="4">
    <source>
        <dbReference type="ARBA" id="ARBA00023163"/>
    </source>
</evidence>
<dbReference type="SMART" id="SM00066">
    <property type="entry name" value="GAL4"/>
    <property type="match status" value="1"/>
</dbReference>
<dbReference type="PANTHER" id="PTHR47424:SF3">
    <property type="entry name" value="REGULATORY PROTEIN GAL4"/>
    <property type="match status" value="1"/>
</dbReference>
<feature type="compositionally biased region" description="Acidic residues" evidence="6">
    <location>
        <begin position="122"/>
        <end position="136"/>
    </location>
</feature>
<dbReference type="GO" id="GO:0000435">
    <property type="term" value="P:positive regulation of transcription from RNA polymerase II promoter by galactose"/>
    <property type="evidence" value="ECO:0007669"/>
    <property type="project" value="TreeGrafter"/>
</dbReference>
<feature type="transmembrane region" description="Helical" evidence="7">
    <location>
        <begin position="596"/>
        <end position="617"/>
    </location>
</feature>
<keyword evidence="7" id="KW-1133">Transmembrane helix</keyword>
<protein>
    <recommendedName>
        <fullName evidence="8">Zn(2)-C6 fungal-type domain-containing protein</fullName>
    </recommendedName>
</protein>
<keyword evidence="7" id="KW-0472">Membrane</keyword>
<dbReference type="SUPFAM" id="SSF57701">
    <property type="entry name" value="Zn2/Cys6 DNA-binding domain"/>
    <property type="match status" value="1"/>
</dbReference>
<keyword evidence="5" id="KW-0539">Nucleus</keyword>
<keyword evidence="2" id="KW-0805">Transcription regulation</keyword>
<evidence type="ECO:0000256" key="1">
    <source>
        <dbReference type="ARBA" id="ARBA00022723"/>
    </source>
</evidence>
<reference evidence="9" key="1">
    <citation type="journal article" date="2020" name="Stud. Mycol.">
        <title>101 Dothideomycetes genomes: a test case for predicting lifestyles and emergence of pathogens.</title>
        <authorList>
            <person name="Haridas S."/>
            <person name="Albert R."/>
            <person name="Binder M."/>
            <person name="Bloem J."/>
            <person name="Labutti K."/>
            <person name="Salamov A."/>
            <person name="Andreopoulos B."/>
            <person name="Baker S."/>
            <person name="Barry K."/>
            <person name="Bills G."/>
            <person name="Bluhm B."/>
            <person name="Cannon C."/>
            <person name="Castanera R."/>
            <person name="Culley D."/>
            <person name="Daum C."/>
            <person name="Ezra D."/>
            <person name="Gonzalez J."/>
            <person name="Henrissat B."/>
            <person name="Kuo A."/>
            <person name="Liang C."/>
            <person name="Lipzen A."/>
            <person name="Lutzoni F."/>
            <person name="Magnuson J."/>
            <person name="Mondo S."/>
            <person name="Nolan M."/>
            <person name="Ohm R."/>
            <person name="Pangilinan J."/>
            <person name="Park H.-J."/>
            <person name="Ramirez L."/>
            <person name="Alfaro M."/>
            <person name="Sun H."/>
            <person name="Tritt A."/>
            <person name="Yoshinaga Y."/>
            <person name="Zwiers L.-H."/>
            <person name="Turgeon B."/>
            <person name="Goodwin S."/>
            <person name="Spatafora J."/>
            <person name="Crous P."/>
            <person name="Grigoriev I."/>
        </authorList>
    </citation>
    <scope>NUCLEOTIDE SEQUENCE</scope>
    <source>
        <strain evidence="9">CBS 269.34</strain>
    </source>
</reference>
<dbReference type="InterPro" id="IPR001138">
    <property type="entry name" value="Zn2Cys6_DnaBD"/>
</dbReference>
<accession>A0A6A6RCD8</accession>
<gene>
    <name evidence="9" type="ORF">BU16DRAFT_450555</name>
</gene>
<keyword evidence="4" id="KW-0804">Transcription</keyword>
<keyword evidence="10" id="KW-1185">Reference proteome</keyword>